<keyword evidence="4" id="KW-0677">Repeat</keyword>
<feature type="region of interest" description="Disordered" evidence="9">
    <location>
        <begin position="1054"/>
        <end position="1112"/>
    </location>
</feature>
<dbReference type="InterPro" id="IPR013783">
    <property type="entry name" value="Ig-like_fold"/>
</dbReference>
<dbReference type="PANTHER" id="PTHR44170">
    <property type="entry name" value="PROTEIN SIDEKICK"/>
    <property type="match status" value="1"/>
</dbReference>
<feature type="domain" description="Fibronectin type-III" evidence="12">
    <location>
        <begin position="346"/>
        <end position="441"/>
    </location>
</feature>
<proteinExistence type="predicted"/>
<keyword evidence="2 10" id="KW-0812">Transmembrane</keyword>
<accession>A0A147BGR9</accession>
<reference evidence="13" key="1">
    <citation type="journal article" date="2018" name="PLoS Negl. Trop. Dis.">
        <title>Sialome diversity of ticks revealed by RNAseq of single tick salivary glands.</title>
        <authorList>
            <person name="Perner J."/>
            <person name="Kropackova S."/>
            <person name="Kopacek P."/>
            <person name="Ribeiro J.M."/>
        </authorList>
    </citation>
    <scope>NUCLEOTIDE SEQUENCE</scope>
    <source>
        <strain evidence="13">Siblings of single egg batch collected in Ceske Budejovice</strain>
        <tissue evidence="13">Salivary glands</tissue>
    </source>
</reference>
<dbReference type="Pfam" id="PF00041">
    <property type="entry name" value="fn3"/>
    <property type="match status" value="3"/>
</dbReference>
<dbReference type="InterPro" id="IPR003598">
    <property type="entry name" value="Ig_sub2"/>
</dbReference>
<dbReference type="FunFam" id="2.60.40.10:FF:000053">
    <property type="entry name" value="Roundabout guidance receptor 1"/>
    <property type="match status" value="1"/>
</dbReference>
<feature type="compositionally biased region" description="Basic residues" evidence="9">
    <location>
        <begin position="923"/>
        <end position="938"/>
    </location>
</feature>
<dbReference type="FunFam" id="2.60.40.10:FF:001559">
    <property type="entry name" value="Roundabout 1, isoform A"/>
    <property type="match status" value="1"/>
</dbReference>
<keyword evidence="7" id="KW-1015">Disulfide bond</keyword>
<feature type="domain" description="Ig-like" evidence="11">
    <location>
        <begin position="47"/>
        <end position="131"/>
    </location>
</feature>
<organism evidence="13">
    <name type="scientific">Ixodes ricinus</name>
    <name type="common">Common tick</name>
    <name type="synonym">Acarus ricinus</name>
    <dbReference type="NCBI Taxonomy" id="34613"/>
    <lineage>
        <taxon>Eukaryota</taxon>
        <taxon>Metazoa</taxon>
        <taxon>Ecdysozoa</taxon>
        <taxon>Arthropoda</taxon>
        <taxon>Chelicerata</taxon>
        <taxon>Arachnida</taxon>
        <taxon>Acari</taxon>
        <taxon>Parasitiformes</taxon>
        <taxon>Ixodida</taxon>
        <taxon>Ixodoidea</taxon>
        <taxon>Ixodidae</taxon>
        <taxon>Ixodinae</taxon>
        <taxon>Ixodes</taxon>
    </lineage>
</organism>
<evidence type="ECO:0000256" key="7">
    <source>
        <dbReference type="ARBA" id="ARBA00023157"/>
    </source>
</evidence>
<keyword evidence="3" id="KW-0732">Signal</keyword>
<dbReference type="FunFam" id="2.60.40.10:FF:000008">
    <property type="entry name" value="roundabout homolog 2 isoform X2"/>
    <property type="match status" value="2"/>
</dbReference>
<comment type="subcellular location">
    <subcellularLocation>
        <location evidence="1">Membrane</location>
        <topology evidence="1">Single-pass membrane protein</topology>
    </subcellularLocation>
</comment>
<dbReference type="GO" id="GO:0009653">
    <property type="term" value="P:anatomical structure morphogenesis"/>
    <property type="evidence" value="ECO:0007669"/>
    <property type="project" value="UniProtKB-ARBA"/>
</dbReference>
<protein>
    <submittedName>
        <fullName evidence="13">Putative receptor mediating netrin-dependent axon guidance</fullName>
    </submittedName>
</protein>
<keyword evidence="8" id="KW-0393">Immunoglobulin domain</keyword>
<dbReference type="FunFam" id="2.60.40.10:FF:001807">
    <property type="entry name" value="Roundabout 1, isoform A"/>
    <property type="match status" value="1"/>
</dbReference>
<dbReference type="FunFam" id="2.60.40.10:FF:001167">
    <property type="entry name" value="Roundabout 2, isoform B"/>
    <property type="match status" value="1"/>
</dbReference>
<dbReference type="InterPro" id="IPR013098">
    <property type="entry name" value="Ig_I-set"/>
</dbReference>
<feature type="compositionally biased region" description="Low complexity" evidence="9">
    <location>
        <begin position="1097"/>
        <end position="1112"/>
    </location>
</feature>
<feature type="region of interest" description="Disordered" evidence="9">
    <location>
        <begin position="985"/>
        <end position="1011"/>
    </location>
</feature>
<dbReference type="EMBL" id="GEGO01005752">
    <property type="protein sequence ID" value="JAR89652.1"/>
    <property type="molecule type" value="Transcribed_RNA"/>
</dbReference>
<keyword evidence="6 10" id="KW-0472">Membrane</keyword>
<dbReference type="SMART" id="SM00409">
    <property type="entry name" value="IG"/>
    <property type="match status" value="3"/>
</dbReference>
<evidence type="ECO:0000256" key="5">
    <source>
        <dbReference type="ARBA" id="ARBA00022989"/>
    </source>
</evidence>
<dbReference type="PROSITE" id="PS50835">
    <property type="entry name" value="IG_LIKE"/>
    <property type="match status" value="4"/>
</dbReference>
<evidence type="ECO:0000256" key="3">
    <source>
        <dbReference type="ARBA" id="ARBA00022729"/>
    </source>
</evidence>
<evidence type="ECO:0000259" key="12">
    <source>
        <dbReference type="PROSITE" id="PS50853"/>
    </source>
</evidence>
<dbReference type="SUPFAM" id="SSF49265">
    <property type="entry name" value="Fibronectin type III"/>
    <property type="match status" value="2"/>
</dbReference>
<feature type="domain" description="Ig-like" evidence="11">
    <location>
        <begin position="235"/>
        <end position="323"/>
    </location>
</feature>
<dbReference type="Pfam" id="PF13927">
    <property type="entry name" value="Ig_3"/>
    <property type="match status" value="1"/>
</dbReference>
<feature type="domain" description="Ig-like" evidence="11">
    <location>
        <begin position="136"/>
        <end position="228"/>
    </location>
</feature>
<dbReference type="InterPro" id="IPR003961">
    <property type="entry name" value="FN3_dom"/>
</dbReference>
<feature type="region of interest" description="Disordered" evidence="9">
    <location>
        <begin position="859"/>
        <end position="956"/>
    </location>
</feature>
<dbReference type="GO" id="GO:0016020">
    <property type="term" value="C:membrane"/>
    <property type="evidence" value="ECO:0007669"/>
    <property type="project" value="UniProtKB-SubCell"/>
</dbReference>
<feature type="compositionally biased region" description="Polar residues" evidence="9">
    <location>
        <begin position="859"/>
        <end position="871"/>
    </location>
</feature>
<evidence type="ECO:0000256" key="2">
    <source>
        <dbReference type="ARBA" id="ARBA00022692"/>
    </source>
</evidence>
<name>A0A147BGR9_IXORI</name>
<sequence length="1294" mass="141064">RIRLLGHGSLLIADVRQSDQGRYVCRAANLLGTRETPAATLSVHTKPYFVRVPEDVTTLADETVEFQCKVNGDPKPTMTWRRQDGKMPVGRANIQEDKSLRIQNVAPMDEGTYICESQNFVGSVSASASLTVHSRPSFRLTPEDQKVGLNGVAKFDCLATGNPLPSVFWTREGKQVLMFPGKSHGRFSVTNEGTLVISSVRKEDRGYYTCSALSVVGSSMAKGHLEVTAIVDLPPPVIRFGPANQTLPINTAAIMPCEASGKPTPSVRWQYNGVPLQMDTRPRYVILQSGTLRINGLQITDSGTYTCTASTESGETSWTASLTVESPHNPNVNFHRSPDPSTFPGPPSKPVVVNISETSITLTWRRSEKVGESSLKGYSIEYYSSDLQSGWVSGAHRLLFETYTIQGLRPDSRYIFIVRAENSHGLGPPSPASDTIRTLGLPPHLLPEYNLDEARVKLNACVVTLLDARAASSTTVKLTWRIQEDKDYVEGFYIRFRDVSGGSQKYNMVTVLNGAASSYVLDDLRPYTKYEFFLVPFYMSVEGPPSNSRSVQTLEDVPTAAPEDVRAHVLNFTTATIFWSPPPSQHCNGKLRGYNVYVTGNLSEPFLNKSTNSTANTLLVTNLKAGASYKVRIVAHTSVGSGPLSSPVSFSMDSPSSPSLSTPFNSIVKQSWFIALIGCLMFIAVSVFVLFVVRKRKLELKKAITTAPVQKPEDLRTGLSHHDALWINQSAWRPCDSSKDAFCDTKLLNKMDCTSNDLNYSSVYAPLNCGISASDYAEVDTQNLTTFCKKDLPSIPEPYATTTLINPSLQKSFNGSAKDGRSGSSGEEGSRLSDKAFDLELRLSNKEDITDRLLESDKLTSPVSDSGSYTTDEYGMPIKKSRQKFSKGKVMPNGPMMNWAEIIPPPPEQPPSDAGSAPNTPASHRRVSSHSRQLKKKLPSSCSQAPSSSARVVQGVPRFTGPSPWASLNESNNLGACYADPSMGPHFTTRGLGPPLSPPQQPQSQTHPSPFCQSLMNRGVQSSLPSLLSKSNSLSPALELSRPHLATLQGHVYHPADGESDAEEDMSRPRSLESSVAGDTDYAPSHAPSWSSMTEQSNSSCTSGRSSGASSYDDSVYNEIDFASAVALAAQNAGFQVTGSIVSTAPADTNSAKQGNKNNIPAWLISQQDEKVSSVQRPISRTIGHQLRNTGDYPQTQLPLSLSLPMQRNLGEHEKMPKVDAKISTQNKAASMKQPSFHIYHEPPSLLPPSRCDHRWRAVEQEDSLHTNSVPMAHVDKGSASVQQQLVHMYHGST</sequence>
<evidence type="ECO:0000313" key="13">
    <source>
        <dbReference type="EMBL" id="JAR89652.1"/>
    </source>
</evidence>
<dbReference type="SUPFAM" id="SSF48726">
    <property type="entry name" value="Immunoglobulin"/>
    <property type="match status" value="4"/>
</dbReference>
<evidence type="ECO:0000256" key="1">
    <source>
        <dbReference type="ARBA" id="ARBA00004167"/>
    </source>
</evidence>
<dbReference type="InterPro" id="IPR003599">
    <property type="entry name" value="Ig_sub"/>
</dbReference>
<dbReference type="InterPro" id="IPR036179">
    <property type="entry name" value="Ig-like_dom_sf"/>
</dbReference>
<keyword evidence="13" id="KW-0675">Receptor</keyword>
<dbReference type="CDD" id="cd00063">
    <property type="entry name" value="FN3"/>
    <property type="match status" value="3"/>
</dbReference>
<dbReference type="PROSITE" id="PS50853">
    <property type="entry name" value="FN3"/>
    <property type="match status" value="3"/>
</dbReference>
<feature type="transmembrane region" description="Helical" evidence="10">
    <location>
        <begin position="672"/>
        <end position="693"/>
    </location>
</feature>
<dbReference type="SMART" id="SM00406">
    <property type="entry name" value="IGv"/>
    <property type="match status" value="3"/>
</dbReference>
<evidence type="ECO:0000256" key="4">
    <source>
        <dbReference type="ARBA" id="ARBA00022737"/>
    </source>
</evidence>
<feature type="non-terminal residue" evidence="13">
    <location>
        <position position="1"/>
    </location>
</feature>
<evidence type="ECO:0000256" key="8">
    <source>
        <dbReference type="ARBA" id="ARBA00023319"/>
    </source>
</evidence>
<evidence type="ECO:0000256" key="9">
    <source>
        <dbReference type="SAM" id="MobiDB-lite"/>
    </source>
</evidence>
<keyword evidence="5 10" id="KW-1133">Transmembrane helix</keyword>
<dbReference type="InterPro" id="IPR007110">
    <property type="entry name" value="Ig-like_dom"/>
</dbReference>
<evidence type="ECO:0000259" key="11">
    <source>
        <dbReference type="PROSITE" id="PS50835"/>
    </source>
</evidence>
<feature type="compositionally biased region" description="Low complexity" evidence="9">
    <location>
        <begin position="939"/>
        <end position="950"/>
    </location>
</feature>
<dbReference type="GO" id="GO:0007399">
    <property type="term" value="P:nervous system development"/>
    <property type="evidence" value="ECO:0007669"/>
    <property type="project" value="UniProtKB-ARBA"/>
</dbReference>
<feature type="domain" description="Ig-like" evidence="11">
    <location>
        <begin position="1"/>
        <end position="42"/>
    </location>
</feature>
<dbReference type="InterPro" id="IPR036116">
    <property type="entry name" value="FN3_sf"/>
</dbReference>
<dbReference type="Pfam" id="PF07679">
    <property type="entry name" value="I-set"/>
    <property type="match status" value="2"/>
</dbReference>
<dbReference type="GO" id="GO:0030154">
    <property type="term" value="P:cell differentiation"/>
    <property type="evidence" value="ECO:0007669"/>
    <property type="project" value="UniProtKB-ARBA"/>
</dbReference>
<evidence type="ECO:0000256" key="6">
    <source>
        <dbReference type="ARBA" id="ARBA00023136"/>
    </source>
</evidence>
<dbReference type="InterPro" id="IPR013106">
    <property type="entry name" value="Ig_V-set"/>
</dbReference>
<feature type="region of interest" description="Disordered" evidence="9">
    <location>
        <begin position="810"/>
        <end position="832"/>
    </location>
</feature>
<dbReference type="SMART" id="SM00408">
    <property type="entry name" value="IGc2"/>
    <property type="match status" value="3"/>
</dbReference>
<dbReference type="Gene3D" id="2.60.40.10">
    <property type="entry name" value="Immunoglobulins"/>
    <property type="match status" value="7"/>
</dbReference>
<evidence type="ECO:0000256" key="10">
    <source>
        <dbReference type="SAM" id="Phobius"/>
    </source>
</evidence>
<feature type="domain" description="Fibronectin type-III" evidence="12">
    <location>
        <begin position="462"/>
        <end position="556"/>
    </location>
</feature>
<dbReference type="GO" id="GO:0098609">
    <property type="term" value="P:cell-cell adhesion"/>
    <property type="evidence" value="ECO:0007669"/>
    <property type="project" value="TreeGrafter"/>
</dbReference>
<dbReference type="SMART" id="SM00060">
    <property type="entry name" value="FN3"/>
    <property type="match status" value="3"/>
</dbReference>
<dbReference type="PANTHER" id="PTHR44170:SF60">
    <property type="entry name" value="ROUNDABOUT HOMOLOG 1"/>
    <property type="match status" value="1"/>
</dbReference>
<feature type="domain" description="Fibronectin type-III" evidence="12">
    <location>
        <begin position="561"/>
        <end position="655"/>
    </location>
</feature>